<sequence length="122" mass="14072">MDFLDSVFSKVSKASNKVSESAKTKIEENKLKKEYKNLEEEMNQALRLMGCELYDRLEKGESLPDFKEERENIKKLYERLTDLNKQIIILTNATRKCPNCGAIYEANANFCPVCGQKRELNG</sequence>
<reference evidence="3 4" key="1">
    <citation type="submission" date="2021-08" db="EMBL/GenBank/DDBJ databases">
        <title>FDA dAtabase for Regulatory Grade micrObial Sequences (FDA-ARGOS): Supporting development and validation of Infectious Disease Dx tests.</title>
        <authorList>
            <person name="Sproer C."/>
            <person name="Gronow S."/>
            <person name="Severitt S."/>
            <person name="Schroder I."/>
            <person name="Tallon L."/>
            <person name="Sadzewicz L."/>
            <person name="Zhao X."/>
            <person name="Boylan J."/>
            <person name="Ott S."/>
            <person name="Bowen H."/>
            <person name="Vavikolanu K."/>
            <person name="Hazen T."/>
            <person name="Aluvathingal J."/>
            <person name="Nadendla S."/>
            <person name="Lowell S."/>
            <person name="Myers T."/>
            <person name="Yan Y."/>
            <person name="Sichtig H."/>
        </authorList>
    </citation>
    <scope>NUCLEOTIDE SEQUENCE [LARGE SCALE GENOMIC DNA]</scope>
    <source>
        <strain evidence="3 4">FDAARGOS_1460</strain>
    </source>
</reference>
<dbReference type="RefSeq" id="WP_223419996.1">
    <property type="nucleotide sequence ID" value="NZ_JAIPME010000002.1"/>
</dbReference>
<evidence type="ECO:0000313" key="3">
    <source>
        <dbReference type="EMBL" id="MBZ2387121.1"/>
    </source>
</evidence>
<feature type="domain" description="Zinc-ribbon" evidence="2">
    <location>
        <begin position="96"/>
        <end position="116"/>
    </location>
</feature>
<gene>
    <name evidence="3" type="ORF">K8P03_07480</name>
</gene>
<dbReference type="InterPro" id="IPR026870">
    <property type="entry name" value="Zinc_ribbon_dom"/>
</dbReference>
<proteinExistence type="predicted"/>
<evidence type="ECO:0000259" key="2">
    <source>
        <dbReference type="Pfam" id="PF13240"/>
    </source>
</evidence>
<dbReference type="EMBL" id="JAIPME010000002">
    <property type="protein sequence ID" value="MBZ2387121.1"/>
    <property type="molecule type" value="Genomic_DNA"/>
</dbReference>
<feature type="coiled-coil region" evidence="1">
    <location>
        <begin position="21"/>
        <end position="93"/>
    </location>
</feature>
<organism evidence="3 4">
    <name type="scientific">Anaerococcus murdochii</name>
    <dbReference type="NCBI Taxonomy" id="411577"/>
    <lineage>
        <taxon>Bacteria</taxon>
        <taxon>Bacillati</taxon>
        <taxon>Bacillota</taxon>
        <taxon>Tissierellia</taxon>
        <taxon>Tissierellales</taxon>
        <taxon>Peptoniphilaceae</taxon>
        <taxon>Anaerococcus</taxon>
    </lineage>
</organism>
<dbReference type="Pfam" id="PF13240">
    <property type="entry name" value="Zn_Ribbon_1"/>
    <property type="match status" value="1"/>
</dbReference>
<comment type="caution">
    <text evidence="3">The sequence shown here is derived from an EMBL/GenBank/DDBJ whole genome shotgun (WGS) entry which is preliminary data.</text>
</comment>
<evidence type="ECO:0000313" key="4">
    <source>
        <dbReference type="Proteomes" id="UP000734271"/>
    </source>
</evidence>
<keyword evidence="1" id="KW-0175">Coiled coil</keyword>
<accession>A0ABS7T025</accession>
<name>A0ABS7T025_9FIRM</name>
<keyword evidence="4" id="KW-1185">Reference proteome</keyword>
<protein>
    <submittedName>
        <fullName evidence="3">Zinc ribbon domain-containing protein</fullName>
    </submittedName>
</protein>
<dbReference type="Proteomes" id="UP000734271">
    <property type="component" value="Unassembled WGS sequence"/>
</dbReference>
<evidence type="ECO:0000256" key="1">
    <source>
        <dbReference type="SAM" id="Coils"/>
    </source>
</evidence>